<dbReference type="GO" id="GO:0006508">
    <property type="term" value="P:proteolysis"/>
    <property type="evidence" value="ECO:0007669"/>
    <property type="project" value="UniProtKB-KW"/>
</dbReference>
<dbReference type="Proteomes" id="UP000549394">
    <property type="component" value="Unassembled WGS sequence"/>
</dbReference>
<dbReference type="OrthoDB" id="1735038at2759"/>
<dbReference type="Pfam" id="PF05577">
    <property type="entry name" value="Peptidase_S28"/>
    <property type="match status" value="1"/>
</dbReference>
<dbReference type="AlphaFoldDB" id="A0A7I8VKT7"/>
<keyword evidence="2" id="KW-0645">Protease</keyword>
<gene>
    <name evidence="7" type="ORF">DGYR_LOCUS5484</name>
</gene>
<organism evidence="7 8">
    <name type="scientific">Dimorphilus gyrociliatus</name>
    <dbReference type="NCBI Taxonomy" id="2664684"/>
    <lineage>
        <taxon>Eukaryota</taxon>
        <taxon>Metazoa</taxon>
        <taxon>Spiralia</taxon>
        <taxon>Lophotrochozoa</taxon>
        <taxon>Annelida</taxon>
        <taxon>Polychaeta</taxon>
        <taxon>Polychaeta incertae sedis</taxon>
        <taxon>Dinophilidae</taxon>
        <taxon>Dimorphilus</taxon>
    </lineage>
</organism>
<dbReference type="Gene3D" id="1.20.120.980">
    <property type="entry name" value="Serine carboxypeptidase S28, SKS domain"/>
    <property type="match status" value="1"/>
</dbReference>
<dbReference type="EMBL" id="CAJFCJ010000007">
    <property type="protein sequence ID" value="CAD5116902.1"/>
    <property type="molecule type" value="Genomic_DNA"/>
</dbReference>
<evidence type="ECO:0000256" key="3">
    <source>
        <dbReference type="ARBA" id="ARBA00022729"/>
    </source>
</evidence>
<reference evidence="7 8" key="1">
    <citation type="submission" date="2020-08" db="EMBL/GenBank/DDBJ databases">
        <authorList>
            <person name="Hejnol A."/>
        </authorList>
    </citation>
    <scope>NUCLEOTIDE SEQUENCE [LARGE SCALE GENOMIC DNA]</scope>
</reference>
<dbReference type="GO" id="GO:0070008">
    <property type="term" value="F:serine-type exopeptidase activity"/>
    <property type="evidence" value="ECO:0007669"/>
    <property type="project" value="InterPro"/>
</dbReference>
<feature type="signal peptide" evidence="6">
    <location>
        <begin position="1"/>
        <end position="18"/>
    </location>
</feature>
<keyword evidence="3 6" id="KW-0732">Signal</keyword>
<dbReference type="FunFam" id="1.20.120.980:FF:000003">
    <property type="entry name" value="Serine protease 16"/>
    <property type="match status" value="1"/>
</dbReference>
<dbReference type="SUPFAM" id="SSF53474">
    <property type="entry name" value="alpha/beta-Hydrolases"/>
    <property type="match status" value="1"/>
</dbReference>
<comment type="similarity">
    <text evidence="1">Belongs to the peptidase S28 family.</text>
</comment>
<dbReference type="Gene3D" id="3.40.50.1820">
    <property type="entry name" value="alpha/beta hydrolase"/>
    <property type="match status" value="1"/>
</dbReference>
<evidence type="ECO:0000256" key="4">
    <source>
        <dbReference type="ARBA" id="ARBA00022801"/>
    </source>
</evidence>
<sequence>MNSLASFLIFCTLLGTEALSLLRHQGLKEPEGHIDRKYLPAPKWFEQKLDHFNPADTRTWKQKYYVNSTFYKPGGPVFLQIGGEGPASPKWMVQGEWIEFAKRYNAYCIQIEHRFYGDSHPTKNVSVENLRYLTSEQALRDLANFRVKMSSLLKMNKAKWVSFGGSYSGALSAWFRAKYPHLVHAAVASSAPLFAKVNFYEYLEVVAASLNSINPQCDERISLASQKFKAMLAKKSDRQLLKKMFKLCADIDMSKNDDVSNLLESLAGNFEGIVQYNKDNRHFEGGSQITIDLLCKLMTGGKNTSENALENYAKVNSLLLLDANQTCLDFSYKSVIKELQDVSWKAAVGGRQWIYQTCNEFGWYQTSDSPKQPFGSGFGLKFSAKICSDVFGVFNLKDLEANVNETNTNYGARNLKATRIVFPNGSIDPWHAVGLTKDLNQDAPAIFIQGTAHCANMYPPSKKDPPQLTKARQKIGDLLEKWLAQDA</sequence>
<evidence type="ECO:0000313" key="8">
    <source>
        <dbReference type="Proteomes" id="UP000549394"/>
    </source>
</evidence>
<evidence type="ECO:0000256" key="5">
    <source>
        <dbReference type="ARBA" id="ARBA00023180"/>
    </source>
</evidence>
<evidence type="ECO:0000256" key="6">
    <source>
        <dbReference type="SAM" id="SignalP"/>
    </source>
</evidence>
<evidence type="ECO:0000256" key="2">
    <source>
        <dbReference type="ARBA" id="ARBA00022670"/>
    </source>
</evidence>
<dbReference type="PANTHER" id="PTHR11010:SF117">
    <property type="entry name" value="SERINE PROTEASE 16"/>
    <property type="match status" value="1"/>
</dbReference>
<name>A0A7I8VKT7_9ANNE</name>
<keyword evidence="5" id="KW-0325">Glycoprotein</keyword>
<proteinExistence type="inferred from homology"/>
<dbReference type="InterPro" id="IPR029058">
    <property type="entry name" value="AB_hydrolase_fold"/>
</dbReference>
<dbReference type="GO" id="GO:0008239">
    <property type="term" value="F:dipeptidyl-peptidase activity"/>
    <property type="evidence" value="ECO:0007669"/>
    <property type="project" value="TreeGrafter"/>
</dbReference>
<dbReference type="InterPro" id="IPR008758">
    <property type="entry name" value="Peptidase_S28"/>
</dbReference>
<feature type="chain" id="PRO_5029635525" evidence="6">
    <location>
        <begin position="19"/>
        <end position="487"/>
    </location>
</feature>
<evidence type="ECO:0000256" key="1">
    <source>
        <dbReference type="ARBA" id="ARBA00011079"/>
    </source>
</evidence>
<protein>
    <submittedName>
        <fullName evidence="7">DgyrCDS5745</fullName>
    </submittedName>
</protein>
<accession>A0A7I8VKT7</accession>
<keyword evidence="8" id="KW-1185">Reference proteome</keyword>
<dbReference type="PANTHER" id="PTHR11010">
    <property type="entry name" value="PROTEASE S28 PRO-X CARBOXYPEPTIDASE-RELATED"/>
    <property type="match status" value="1"/>
</dbReference>
<dbReference type="InterPro" id="IPR042269">
    <property type="entry name" value="Ser_carbopepase_S28_SKS"/>
</dbReference>
<keyword evidence="4" id="KW-0378">Hydrolase</keyword>
<evidence type="ECO:0000313" key="7">
    <source>
        <dbReference type="EMBL" id="CAD5116902.1"/>
    </source>
</evidence>
<comment type="caution">
    <text evidence="7">The sequence shown here is derived from an EMBL/GenBank/DDBJ whole genome shotgun (WGS) entry which is preliminary data.</text>
</comment>